<dbReference type="InterPro" id="IPR000620">
    <property type="entry name" value="EamA_dom"/>
</dbReference>
<feature type="transmembrane region" description="Helical" evidence="1">
    <location>
        <begin position="7"/>
        <end position="25"/>
    </location>
</feature>
<proteinExistence type="predicted"/>
<dbReference type="GO" id="GO:0016020">
    <property type="term" value="C:membrane"/>
    <property type="evidence" value="ECO:0007669"/>
    <property type="project" value="InterPro"/>
</dbReference>
<dbReference type="InterPro" id="IPR037185">
    <property type="entry name" value="EmrE-like"/>
</dbReference>
<keyword evidence="1" id="KW-0812">Transmembrane</keyword>
<organism evidence="3 4">
    <name type="scientific">Rhizobium tumorigenes</name>
    <dbReference type="NCBI Taxonomy" id="2041385"/>
    <lineage>
        <taxon>Bacteria</taxon>
        <taxon>Pseudomonadati</taxon>
        <taxon>Pseudomonadota</taxon>
        <taxon>Alphaproteobacteria</taxon>
        <taxon>Hyphomicrobiales</taxon>
        <taxon>Rhizobiaceae</taxon>
        <taxon>Rhizobium/Agrobacterium group</taxon>
        <taxon>Rhizobium</taxon>
    </lineage>
</organism>
<evidence type="ECO:0000256" key="1">
    <source>
        <dbReference type="SAM" id="Phobius"/>
    </source>
</evidence>
<keyword evidence="1" id="KW-0472">Membrane</keyword>
<dbReference type="PANTHER" id="PTHR22911:SF135">
    <property type="entry name" value="BLR4310 PROTEIN"/>
    <property type="match status" value="1"/>
</dbReference>
<feature type="transmembrane region" description="Helical" evidence="1">
    <location>
        <begin position="233"/>
        <end position="252"/>
    </location>
</feature>
<sequence>MQPRTYGLVLVTVATVMWSSAGLFVRMIDLDVWTTLGWRSVFGGLTLTIISLFGRRAAPPTVATPYGMYALLGLFSALSMFGYIASLKLTTVANVLSIYATVPFIAAGLAYLLIGERVERRVLIASCVAFLGVLVVAGFAARLTDLAGNALALLMTVTFSILLVMARKHPLLRMAPVNAIGSGLCVLLCLPLMLHAVPGPADLAILALFGSTTSGLAYLLYMTGGRYIPSGEAGLIGLMDVVLGPLWVWLAFSEWPGNSTIAGAGLILVAAAWYLWSGLRNSAARKAAAARASQQF</sequence>
<evidence type="ECO:0000313" key="3">
    <source>
        <dbReference type="EMBL" id="WFR95495.1"/>
    </source>
</evidence>
<gene>
    <name evidence="3" type="ORF">PR017_17315</name>
</gene>
<feature type="transmembrane region" description="Helical" evidence="1">
    <location>
        <begin position="203"/>
        <end position="221"/>
    </location>
</feature>
<dbReference type="AlphaFoldDB" id="A0AAF1K4K6"/>
<feature type="domain" description="EamA" evidence="2">
    <location>
        <begin position="148"/>
        <end position="273"/>
    </location>
</feature>
<feature type="transmembrane region" description="Helical" evidence="1">
    <location>
        <begin position="92"/>
        <end position="114"/>
    </location>
</feature>
<name>A0AAF1K4K6_9HYPH</name>
<feature type="transmembrane region" description="Helical" evidence="1">
    <location>
        <begin position="146"/>
        <end position="165"/>
    </location>
</feature>
<dbReference type="KEGG" id="rtu:PR017_17315"/>
<dbReference type="RefSeq" id="WP_111216225.1">
    <property type="nucleotide sequence ID" value="NZ_CP117255.1"/>
</dbReference>
<accession>A0AAF1K4K6</accession>
<feature type="domain" description="EamA" evidence="2">
    <location>
        <begin position="6"/>
        <end position="136"/>
    </location>
</feature>
<feature type="transmembrane region" description="Helical" evidence="1">
    <location>
        <begin position="258"/>
        <end position="276"/>
    </location>
</feature>
<dbReference type="SUPFAM" id="SSF103481">
    <property type="entry name" value="Multidrug resistance efflux transporter EmrE"/>
    <property type="match status" value="2"/>
</dbReference>
<dbReference type="EMBL" id="CP117255">
    <property type="protein sequence ID" value="WFR95495.1"/>
    <property type="molecule type" value="Genomic_DNA"/>
</dbReference>
<dbReference type="PANTHER" id="PTHR22911">
    <property type="entry name" value="ACYL-MALONYL CONDENSING ENZYME-RELATED"/>
    <property type="match status" value="1"/>
</dbReference>
<dbReference type="Proteomes" id="UP000249499">
    <property type="component" value="Chromosome"/>
</dbReference>
<keyword evidence="4" id="KW-1185">Reference proteome</keyword>
<evidence type="ECO:0000259" key="2">
    <source>
        <dbReference type="Pfam" id="PF00892"/>
    </source>
</evidence>
<feature type="transmembrane region" description="Helical" evidence="1">
    <location>
        <begin position="37"/>
        <end position="54"/>
    </location>
</feature>
<reference evidence="4" key="2">
    <citation type="journal article" date="2023" name="MicrobiologyOpen">
        <title>Genomics of the tumorigenes clade of the family Rhizobiaceae and description of Rhizobium rhododendri sp. nov.</title>
        <authorList>
            <person name="Kuzmanovic N."/>
            <person name="diCenzo G.C."/>
            <person name="Bunk B."/>
            <person name="Sproeer C."/>
            <person name="Fruehling A."/>
            <person name="Neumann-Schaal M."/>
            <person name="Overmann J."/>
            <person name="Smalla K."/>
        </authorList>
    </citation>
    <scope>NUCLEOTIDE SEQUENCE [LARGE SCALE GENOMIC DNA]</scope>
    <source>
        <strain evidence="4">1078</strain>
    </source>
</reference>
<feature type="transmembrane region" description="Helical" evidence="1">
    <location>
        <begin position="177"/>
        <end position="197"/>
    </location>
</feature>
<reference evidence="3 4" key="1">
    <citation type="journal article" date="2018" name="Sci. Rep.">
        <title>Rhizobium tumorigenes sp. nov., a novel plant tumorigenic bacterium isolated from cane gall tumors on thornless blackberry.</title>
        <authorList>
            <person name="Kuzmanovi N."/>
            <person name="Smalla K."/>
            <person name="Gronow S."/>
            <person name="PuBawska J."/>
        </authorList>
    </citation>
    <scope>NUCLEOTIDE SEQUENCE [LARGE SCALE GENOMIC DNA]</scope>
    <source>
        <strain evidence="3 4">1078</strain>
    </source>
</reference>
<feature type="transmembrane region" description="Helical" evidence="1">
    <location>
        <begin position="66"/>
        <end position="86"/>
    </location>
</feature>
<protein>
    <submittedName>
        <fullName evidence="3">DMT family transporter</fullName>
    </submittedName>
</protein>
<keyword evidence="1" id="KW-1133">Transmembrane helix</keyword>
<feature type="transmembrane region" description="Helical" evidence="1">
    <location>
        <begin position="121"/>
        <end position="140"/>
    </location>
</feature>
<dbReference type="Pfam" id="PF00892">
    <property type="entry name" value="EamA"/>
    <property type="match status" value="2"/>
</dbReference>
<evidence type="ECO:0000313" key="4">
    <source>
        <dbReference type="Proteomes" id="UP000249499"/>
    </source>
</evidence>